<keyword evidence="1" id="KW-1133">Transmembrane helix</keyword>
<accession>A0AAX6GRW8</accession>
<evidence type="ECO:0000313" key="3">
    <source>
        <dbReference type="Proteomes" id="UP001140949"/>
    </source>
</evidence>
<dbReference type="AlphaFoldDB" id="A0AAX6GRW8"/>
<name>A0AAX6GRW8_IRIPA</name>
<evidence type="ECO:0000256" key="1">
    <source>
        <dbReference type="SAM" id="Phobius"/>
    </source>
</evidence>
<keyword evidence="1" id="KW-0812">Transmembrane</keyword>
<reference evidence="2" key="1">
    <citation type="journal article" date="2023" name="GigaByte">
        <title>Genome assembly of the bearded iris, Iris pallida Lam.</title>
        <authorList>
            <person name="Bruccoleri R.E."/>
            <person name="Oakeley E.J."/>
            <person name="Faust A.M.E."/>
            <person name="Altorfer M."/>
            <person name="Dessus-Babus S."/>
            <person name="Burckhardt D."/>
            <person name="Oertli M."/>
            <person name="Naumann U."/>
            <person name="Petersen F."/>
            <person name="Wong J."/>
        </authorList>
    </citation>
    <scope>NUCLEOTIDE SEQUENCE</scope>
    <source>
        <strain evidence="2">GSM-AAB239-AS_SAM_17_03QT</strain>
    </source>
</reference>
<feature type="transmembrane region" description="Helical" evidence="1">
    <location>
        <begin position="12"/>
        <end position="34"/>
    </location>
</feature>
<keyword evidence="3" id="KW-1185">Reference proteome</keyword>
<organism evidence="2 3">
    <name type="scientific">Iris pallida</name>
    <name type="common">Sweet iris</name>
    <dbReference type="NCBI Taxonomy" id="29817"/>
    <lineage>
        <taxon>Eukaryota</taxon>
        <taxon>Viridiplantae</taxon>
        <taxon>Streptophyta</taxon>
        <taxon>Embryophyta</taxon>
        <taxon>Tracheophyta</taxon>
        <taxon>Spermatophyta</taxon>
        <taxon>Magnoliopsida</taxon>
        <taxon>Liliopsida</taxon>
        <taxon>Asparagales</taxon>
        <taxon>Iridaceae</taxon>
        <taxon>Iridoideae</taxon>
        <taxon>Irideae</taxon>
        <taxon>Iris</taxon>
    </lineage>
</organism>
<sequence>MLLYSPHPVTWTRFISILYTCHVWYFRVIVSFLYFTCSCTLHSYTIVPVLISCTTFLYFYVHSCISFPVLLYSVHTMFMFHYLELYFASLLNRICCRYAYRTLIYSMGQSPGFS</sequence>
<dbReference type="EMBL" id="JANAVB010016735">
    <property type="protein sequence ID" value="KAJ6831520.1"/>
    <property type="molecule type" value="Genomic_DNA"/>
</dbReference>
<feature type="transmembrane region" description="Helical" evidence="1">
    <location>
        <begin position="67"/>
        <end position="91"/>
    </location>
</feature>
<comment type="caution">
    <text evidence="2">The sequence shown here is derived from an EMBL/GenBank/DDBJ whole genome shotgun (WGS) entry which is preliminary data.</text>
</comment>
<reference evidence="2" key="2">
    <citation type="submission" date="2023-04" db="EMBL/GenBank/DDBJ databases">
        <authorList>
            <person name="Bruccoleri R.E."/>
            <person name="Oakeley E.J."/>
            <person name="Faust A.-M."/>
            <person name="Dessus-Babus S."/>
            <person name="Altorfer M."/>
            <person name="Burckhardt D."/>
            <person name="Oertli M."/>
            <person name="Naumann U."/>
            <person name="Petersen F."/>
            <person name="Wong J."/>
        </authorList>
    </citation>
    <scope>NUCLEOTIDE SEQUENCE</scope>
    <source>
        <strain evidence="2">GSM-AAB239-AS_SAM_17_03QT</strain>
        <tissue evidence="2">Leaf</tissue>
    </source>
</reference>
<dbReference type="Proteomes" id="UP001140949">
    <property type="component" value="Unassembled WGS sequence"/>
</dbReference>
<keyword evidence="1" id="KW-0472">Membrane</keyword>
<gene>
    <name evidence="2" type="ORF">M6B38_348700</name>
</gene>
<feature type="transmembrane region" description="Helical" evidence="1">
    <location>
        <begin position="41"/>
        <end position="61"/>
    </location>
</feature>
<protein>
    <submittedName>
        <fullName evidence="2">Serine/arginine repetitive matrix protein 5 isoform X2</fullName>
    </submittedName>
</protein>
<evidence type="ECO:0000313" key="2">
    <source>
        <dbReference type="EMBL" id="KAJ6831520.1"/>
    </source>
</evidence>
<proteinExistence type="predicted"/>